<accession>F2Y9T2</accession>
<dbReference type="Pfam" id="PF00507">
    <property type="entry name" value="Oxidored_q4"/>
    <property type="match status" value="1"/>
</dbReference>
<dbReference type="GO" id="GO:0008137">
    <property type="term" value="F:NADH dehydrogenase (ubiquinone) activity"/>
    <property type="evidence" value="ECO:0007669"/>
    <property type="project" value="UniProtKB-UniRule"/>
</dbReference>
<keyword evidence="9" id="KW-0520">NAD</keyword>
<keyword evidence="5 9" id="KW-0812">Transmembrane</keyword>
<reference evidence="10" key="1">
    <citation type="journal article" date="2011" name="Nucleic Acids Res.">
        <title>Complete characterization of the edited transcriptome of the mitochondrion of Physarum polycephalum using deep sequencing of RNA.</title>
        <authorList>
            <person name="Bundschuh R."/>
            <person name="Altmuller J."/>
            <person name="Becker C."/>
            <person name="Nurnberg P."/>
            <person name="Gott J.M."/>
        </authorList>
    </citation>
    <scope>NUCLEOTIDE SEQUENCE</scope>
    <source>
        <strain evidence="10">M3CVIII</strain>
    </source>
</reference>
<dbReference type="Gene3D" id="1.20.58.1610">
    <property type="entry name" value="NADH:ubiquinone/plastoquinone oxidoreductase, chain 3"/>
    <property type="match status" value="1"/>
</dbReference>
<dbReference type="GO" id="GO:0031966">
    <property type="term" value="C:mitochondrial membrane"/>
    <property type="evidence" value="ECO:0007669"/>
    <property type="project" value="UniProtKB-SubCell"/>
</dbReference>
<keyword evidence="9" id="KW-0249">Electron transport</keyword>
<keyword evidence="9" id="KW-1278">Translocase</keyword>
<name>F2Y9T2_PHYPO</name>
<keyword evidence="9" id="KW-0830">Ubiquinone</keyword>
<keyword evidence="7 9" id="KW-0472">Membrane</keyword>
<keyword evidence="9 10" id="KW-0496">Mitochondrion</keyword>
<dbReference type="EC" id="7.1.1.2" evidence="9"/>
<dbReference type="InterPro" id="IPR038430">
    <property type="entry name" value="NDAH_ubi_oxred_su3_sf"/>
</dbReference>
<comment type="catalytic activity">
    <reaction evidence="8 9">
        <text>a ubiquinone + NADH + 5 H(+)(in) = a ubiquinol + NAD(+) + 4 H(+)(out)</text>
        <dbReference type="Rhea" id="RHEA:29091"/>
        <dbReference type="Rhea" id="RHEA-COMP:9565"/>
        <dbReference type="Rhea" id="RHEA-COMP:9566"/>
        <dbReference type="ChEBI" id="CHEBI:15378"/>
        <dbReference type="ChEBI" id="CHEBI:16389"/>
        <dbReference type="ChEBI" id="CHEBI:17976"/>
        <dbReference type="ChEBI" id="CHEBI:57540"/>
        <dbReference type="ChEBI" id="CHEBI:57945"/>
        <dbReference type="EC" id="7.1.1.2"/>
    </reaction>
</comment>
<keyword evidence="9" id="KW-0679">Respiratory chain</keyword>
<feature type="transmembrane region" description="Helical" evidence="9">
    <location>
        <begin position="62"/>
        <end position="84"/>
    </location>
</feature>
<evidence type="ECO:0000256" key="5">
    <source>
        <dbReference type="ARBA" id="ARBA00022692"/>
    </source>
</evidence>
<evidence type="ECO:0000256" key="3">
    <source>
        <dbReference type="ARBA" id="ARBA00021007"/>
    </source>
</evidence>
<dbReference type="InterPro" id="IPR000440">
    <property type="entry name" value="NADH_UbQ/plastoQ_OxRdtase_su3"/>
</dbReference>
<evidence type="ECO:0000256" key="1">
    <source>
        <dbReference type="ARBA" id="ARBA00004370"/>
    </source>
</evidence>
<evidence type="ECO:0000313" key="10">
    <source>
        <dbReference type="EMBL" id="ADZ99037.1"/>
    </source>
</evidence>
<evidence type="ECO:0000256" key="6">
    <source>
        <dbReference type="ARBA" id="ARBA00022989"/>
    </source>
</evidence>
<dbReference type="EMBL" id="HQ849405">
    <property type="protein sequence ID" value="ADZ99037.1"/>
    <property type="molecule type" value="mRNA"/>
</dbReference>
<keyword evidence="6 9" id="KW-1133">Transmembrane helix</keyword>
<keyword evidence="4 9" id="KW-0813">Transport</keyword>
<evidence type="ECO:0000256" key="9">
    <source>
        <dbReference type="RuleBase" id="RU003640"/>
    </source>
</evidence>
<organism evidence="10">
    <name type="scientific">Physarum polycephalum</name>
    <name type="common">Many-headed slime mold</name>
    <name type="synonym">Badhamia polycephala</name>
    <dbReference type="NCBI Taxonomy" id="5791"/>
    <lineage>
        <taxon>Eukaryota</taxon>
        <taxon>Amoebozoa</taxon>
        <taxon>Evosea</taxon>
        <taxon>Eumycetozoa</taxon>
        <taxon>Myxogastria</taxon>
        <taxon>Myxogastromycetidae</taxon>
        <taxon>Physariida</taxon>
        <taxon>Physaraceae</taxon>
        <taxon>Physarum</taxon>
    </lineage>
</organism>
<dbReference type="AlphaFoldDB" id="F2Y9T2"/>
<sequence>MSEYINELVKISFFIMMSFALALILLGAVYVLSFTSKVDLEKSSAYECGFQPFSETNYPFEVQFALIAILFLLFDIEILFLYPLCTSILDFNEIEIFYLVLFFIIVTLGLLYEISRHIVSFFEYDK</sequence>
<gene>
    <name evidence="10" type="primary">nad3</name>
</gene>
<evidence type="ECO:0000256" key="7">
    <source>
        <dbReference type="ARBA" id="ARBA00023136"/>
    </source>
</evidence>
<proteinExistence type="evidence at transcript level"/>
<feature type="transmembrane region" description="Helical" evidence="9">
    <location>
        <begin position="96"/>
        <end position="114"/>
    </location>
</feature>
<dbReference type="PANTHER" id="PTHR11058">
    <property type="entry name" value="NADH-UBIQUINONE OXIDOREDUCTASE CHAIN 3"/>
    <property type="match status" value="1"/>
</dbReference>
<comment type="similarity">
    <text evidence="2 9">Belongs to the complex I subunit 3 family.</text>
</comment>
<protein>
    <recommendedName>
        <fullName evidence="3 9">NADH-ubiquinone oxidoreductase chain 3</fullName>
        <ecNumber evidence="9">7.1.1.2</ecNumber>
    </recommendedName>
</protein>
<comment type="subcellular location">
    <subcellularLocation>
        <location evidence="1">Membrane</location>
    </subcellularLocation>
    <subcellularLocation>
        <location evidence="9">Mitochondrion membrane</location>
        <topology evidence="9">Multi-pass membrane protein</topology>
    </subcellularLocation>
</comment>
<feature type="transmembrane region" description="Helical" evidence="9">
    <location>
        <begin position="12"/>
        <end position="32"/>
    </location>
</feature>
<evidence type="ECO:0000256" key="8">
    <source>
        <dbReference type="ARBA" id="ARBA00049551"/>
    </source>
</evidence>
<comment type="function">
    <text evidence="9">Core subunit of the mitochondrial membrane respiratory chain NADH dehydrogenase (Complex I) which catalyzes electron transfer from NADH through the respiratory chain, using ubiquinone as an electron acceptor. Essential for the catalytic activity of complex I.</text>
</comment>
<evidence type="ECO:0000256" key="2">
    <source>
        <dbReference type="ARBA" id="ARBA00008472"/>
    </source>
</evidence>
<dbReference type="GO" id="GO:0030964">
    <property type="term" value="C:NADH dehydrogenase complex"/>
    <property type="evidence" value="ECO:0007669"/>
    <property type="project" value="TreeGrafter"/>
</dbReference>
<evidence type="ECO:0000256" key="4">
    <source>
        <dbReference type="ARBA" id="ARBA00022448"/>
    </source>
</evidence>
<geneLocation type="mitochondrion" evidence="10"/>
<dbReference type="PANTHER" id="PTHR11058:SF9">
    <property type="entry name" value="NADH-UBIQUINONE OXIDOREDUCTASE CHAIN 3"/>
    <property type="match status" value="1"/>
</dbReference>